<evidence type="ECO:0000313" key="1">
    <source>
        <dbReference type="EMBL" id="GIZ03214.1"/>
    </source>
</evidence>
<organism evidence="1 2">
    <name type="scientific">Caerostris extrusa</name>
    <name type="common">Bark spider</name>
    <name type="synonym">Caerostris bankana</name>
    <dbReference type="NCBI Taxonomy" id="172846"/>
    <lineage>
        <taxon>Eukaryota</taxon>
        <taxon>Metazoa</taxon>
        <taxon>Ecdysozoa</taxon>
        <taxon>Arthropoda</taxon>
        <taxon>Chelicerata</taxon>
        <taxon>Arachnida</taxon>
        <taxon>Araneae</taxon>
        <taxon>Araneomorphae</taxon>
        <taxon>Entelegynae</taxon>
        <taxon>Araneoidea</taxon>
        <taxon>Araneidae</taxon>
        <taxon>Caerostris</taxon>
    </lineage>
</organism>
<keyword evidence="2" id="KW-1185">Reference proteome</keyword>
<proteinExistence type="predicted"/>
<evidence type="ECO:0000313" key="2">
    <source>
        <dbReference type="Proteomes" id="UP001054945"/>
    </source>
</evidence>
<dbReference type="AlphaFoldDB" id="A0AAV4Y8G4"/>
<comment type="caution">
    <text evidence="1">The sequence shown here is derived from an EMBL/GenBank/DDBJ whole genome shotgun (WGS) entry which is preliminary data.</text>
</comment>
<sequence>MIMPAPAKPEGRAIFRRGDICSCKNAKFFKWTCMTLLGTMHRSAIVRKGSNNCFPLISLDSKLFDNNTSRRVTVFKKTFIPHFPASKHMEFHIEGHLSLSRSTDIEVFEATSWL</sequence>
<dbReference type="Proteomes" id="UP001054945">
    <property type="component" value="Unassembled WGS sequence"/>
</dbReference>
<accession>A0AAV4Y8G4</accession>
<dbReference type="EMBL" id="BPLR01018920">
    <property type="protein sequence ID" value="GIZ03214.1"/>
    <property type="molecule type" value="Genomic_DNA"/>
</dbReference>
<gene>
    <name evidence="1" type="ORF">CEXT_501061</name>
</gene>
<protein>
    <submittedName>
        <fullName evidence="1">Uncharacterized protein</fullName>
    </submittedName>
</protein>
<name>A0AAV4Y8G4_CAEEX</name>
<reference evidence="1 2" key="1">
    <citation type="submission" date="2021-06" db="EMBL/GenBank/DDBJ databases">
        <title>Caerostris extrusa draft genome.</title>
        <authorList>
            <person name="Kono N."/>
            <person name="Arakawa K."/>
        </authorList>
    </citation>
    <scope>NUCLEOTIDE SEQUENCE [LARGE SCALE GENOMIC DNA]</scope>
</reference>